<dbReference type="InterPro" id="IPR006517">
    <property type="entry name" value="Phage_terminase_lsu-like_C"/>
</dbReference>
<dbReference type="InterPro" id="IPR054762">
    <property type="entry name" value="Gp19_RNaseH-like"/>
</dbReference>
<dbReference type="NCBIfam" id="TIGR01630">
    <property type="entry name" value="psiM2_ORF9"/>
    <property type="match status" value="1"/>
</dbReference>
<evidence type="ECO:0000259" key="1">
    <source>
        <dbReference type="Pfam" id="PF22530"/>
    </source>
</evidence>
<dbReference type="RefSeq" id="WP_055268862.1">
    <property type="nucleotide sequence ID" value="NZ_CACRSZ010000070.1"/>
</dbReference>
<evidence type="ECO:0000313" key="3">
    <source>
        <dbReference type="EMBL" id="VYT43345.1"/>
    </source>
</evidence>
<accession>A0A6N2WLF5</accession>
<evidence type="ECO:0000313" key="2">
    <source>
        <dbReference type="EMBL" id="CUO60758.1"/>
    </source>
</evidence>
<name>A0A174GHX1_9BACE</name>
<dbReference type="GeneID" id="69590362"/>
<gene>
    <name evidence="3" type="ORF">BFLFYP10_03258</name>
    <name evidence="2" type="ORF">ERS852461_00682</name>
</gene>
<dbReference type="Pfam" id="PF22530">
    <property type="entry name" value="Terminase-T7_RNaseH-like"/>
    <property type="match status" value="1"/>
</dbReference>
<reference evidence="2 4" key="1">
    <citation type="submission" date="2015-09" db="EMBL/GenBank/DDBJ databases">
        <authorList>
            <consortium name="Pathogen Informatics"/>
        </authorList>
    </citation>
    <scope>NUCLEOTIDE SEQUENCE [LARGE SCALE GENOMIC DNA]</scope>
    <source>
        <strain evidence="2 4">2789STDY5834846</strain>
    </source>
</reference>
<feature type="domain" description="Terminase large subunit ribonuclease H-like" evidence="1">
    <location>
        <begin position="314"/>
        <end position="409"/>
    </location>
</feature>
<dbReference type="EMBL" id="CACRSZ010000070">
    <property type="protein sequence ID" value="VYT43345.1"/>
    <property type="molecule type" value="Genomic_DNA"/>
</dbReference>
<protein>
    <submittedName>
        <fullName evidence="2">Phage uncharacterized protein, C-terminal domain</fullName>
    </submittedName>
</protein>
<reference evidence="3" key="2">
    <citation type="submission" date="2019-11" db="EMBL/GenBank/DDBJ databases">
        <authorList>
            <person name="Feng L."/>
        </authorList>
    </citation>
    <scope>NUCLEOTIDE SEQUENCE</scope>
    <source>
        <strain evidence="3">BfaecisLFYP10</strain>
    </source>
</reference>
<dbReference type="Proteomes" id="UP000095606">
    <property type="component" value="Unassembled WGS sequence"/>
</dbReference>
<sequence>MVKKKSKREILIRKAKAATILRKRIAKKDFWAFCLYYDPKFFSKRLFLKKVAEAFMRVYSSYSAGIIYRLAVSMPPRAGKSYISSLFIAWMYGHFPEESVMRNCCSDTLYNKLSYDTRDIVKSKRYREIFTEIHLKGDKQNVKGWNVEGARQVSYFGGGVGGTVIGFGASMLAMTDDLYKSLEDALSDNNNEKVWSWKQGTHDSRIEGSCCMIDIGTRWSSSDVLGRLEEAGKYNEIIRIAALDENDETFCADVHTTEYYRELRSETDESIWMAEYMQEPFEAKGLLFPKSSLMRFKSADIVGKKPDGVLGACDTADKGDDDFCAPFAKVFGPKYFITNVLFTKDPVEVTEPRLAQMVIDTECDQLRIESNNGGRIFAINVRKLVTAKKKSCVIQARPTTQHKETRIIMKAGWIKKHCVFLDESEYTKGSDYGRFMKALTSYKREGDNAHDDAPDGMTILAEFAESLGLKLKKTSTRKVGRG</sequence>
<evidence type="ECO:0000313" key="4">
    <source>
        <dbReference type="Proteomes" id="UP000095606"/>
    </source>
</evidence>
<proteinExistence type="predicted"/>
<organism evidence="2 4">
    <name type="scientific">Bacteroides faecis</name>
    <dbReference type="NCBI Taxonomy" id="674529"/>
    <lineage>
        <taxon>Bacteria</taxon>
        <taxon>Pseudomonadati</taxon>
        <taxon>Bacteroidota</taxon>
        <taxon>Bacteroidia</taxon>
        <taxon>Bacteroidales</taxon>
        <taxon>Bacteroidaceae</taxon>
        <taxon>Bacteroides</taxon>
    </lineage>
</organism>
<dbReference type="EMBL" id="CZAE01000002">
    <property type="protein sequence ID" value="CUO60758.1"/>
    <property type="molecule type" value="Genomic_DNA"/>
</dbReference>
<dbReference type="AlphaFoldDB" id="A0A174GHX1"/>
<accession>A0A174GHX1</accession>